<dbReference type="InterPro" id="IPR002509">
    <property type="entry name" value="NODB_dom"/>
</dbReference>
<proteinExistence type="predicted"/>
<dbReference type="AlphaFoldDB" id="A0A5C6AWN3"/>
<feature type="domain" description="NodB homology" evidence="3">
    <location>
        <begin position="89"/>
        <end position="308"/>
    </location>
</feature>
<dbReference type="CDD" id="cd10918">
    <property type="entry name" value="CE4_NodB_like_5s_6s"/>
    <property type="match status" value="1"/>
</dbReference>
<protein>
    <submittedName>
        <fullName evidence="4">Polysaccharide deacetylase</fullName>
    </submittedName>
</protein>
<evidence type="ECO:0000313" key="4">
    <source>
        <dbReference type="EMBL" id="TWU03559.1"/>
    </source>
</evidence>
<dbReference type="EMBL" id="SJPM01000001">
    <property type="protein sequence ID" value="TWU03559.1"/>
    <property type="molecule type" value="Genomic_DNA"/>
</dbReference>
<dbReference type="PANTHER" id="PTHR34216:SF3">
    <property type="entry name" value="POLY-BETA-1,6-N-ACETYL-D-GLUCOSAMINE N-DEACETYLASE"/>
    <property type="match status" value="1"/>
</dbReference>
<dbReference type="Gene3D" id="3.20.20.370">
    <property type="entry name" value="Glycoside hydrolase/deacetylase"/>
    <property type="match status" value="1"/>
</dbReference>
<dbReference type="InterPro" id="IPR011330">
    <property type="entry name" value="Glyco_hydro/deAcase_b/a-brl"/>
</dbReference>
<dbReference type="RefSeq" id="WP_146576051.1">
    <property type="nucleotide sequence ID" value="NZ_SJPM01000001.1"/>
</dbReference>
<dbReference type="GO" id="GO:0005975">
    <property type="term" value="P:carbohydrate metabolic process"/>
    <property type="evidence" value="ECO:0007669"/>
    <property type="project" value="InterPro"/>
</dbReference>
<keyword evidence="2" id="KW-0732">Signal</keyword>
<dbReference type="PANTHER" id="PTHR34216">
    <property type="match status" value="1"/>
</dbReference>
<dbReference type="OrthoDB" id="9778320at2"/>
<dbReference type="InterPro" id="IPR051398">
    <property type="entry name" value="Polysacch_Deacetylase"/>
</dbReference>
<comment type="caution">
    <text evidence="4">The sequence shown here is derived from an EMBL/GenBank/DDBJ whole genome shotgun (WGS) entry which is preliminary data.</text>
</comment>
<accession>A0A5C6AWN3</accession>
<evidence type="ECO:0000313" key="5">
    <source>
        <dbReference type="Proteomes" id="UP000316213"/>
    </source>
</evidence>
<dbReference type="Pfam" id="PF01522">
    <property type="entry name" value="Polysacc_deac_1"/>
    <property type="match status" value="1"/>
</dbReference>
<gene>
    <name evidence="4" type="ORF">Pla100_04860</name>
</gene>
<dbReference type="PROSITE" id="PS51677">
    <property type="entry name" value="NODB"/>
    <property type="match status" value="1"/>
</dbReference>
<organism evidence="4 5">
    <name type="scientific">Neorhodopirellula pilleata</name>
    <dbReference type="NCBI Taxonomy" id="2714738"/>
    <lineage>
        <taxon>Bacteria</taxon>
        <taxon>Pseudomonadati</taxon>
        <taxon>Planctomycetota</taxon>
        <taxon>Planctomycetia</taxon>
        <taxon>Pirellulales</taxon>
        <taxon>Pirellulaceae</taxon>
        <taxon>Neorhodopirellula</taxon>
    </lineage>
</organism>
<keyword evidence="5" id="KW-1185">Reference proteome</keyword>
<dbReference type="Proteomes" id="UP000316213">
    <property type="component" value="Unassembled WGS sequence"/>
</dbReference>
<evidence type="ECO:0000259" key="3">
    <source>
        <dbReference type="PROSITE" id="PS51677"/>
    </source>
</evidence>
<evidence type="ECO:0000256" key="2">
    <source>
        <dbReference type="ARBA" id="ARBA00022729"/>
    </source>
</evidence>
<evidence type="ECO:0000256" key="1">
    <source>
        <dbReference type="ARBA" id="ARBA00004613"/>
    </source>
</evidence>
<dbReference type="SUPFAM" id="SSF88713">
    <property type="entry name" value="Glycoside hydrolase/deacetylase"/>
    <property type="match status" value="1"/>
</dbReference>
<comment type="subcellular location">
    <subcellularLocation>
        <location evidence="1">Secreted</location>
    </subcellularLocation>
</comment>
<reference evidence="4 5" key="1">
    <citation type="submission" date="2019-02" db="EMBL/GenBank/DDBJ databases">
        <title>Deep-cultivation of Planctomycetes and their phenomic and genomic characterization uncovers novel biology.</title>
        <authorList>
            <person name="Wiegand S."/>
            <person name="Jogler M."/>
            <person name="Boedeker C."/>
            <person name="Pinto D."/>
            <person name="Vollmers J."/>
            <person name="Rivas-Marin E."/>
            <person name="Kohn T."/>
            <person name="Peeters S.H."/>
            <person name="Heuer A."/>
            <person name="Rast P."/>
            <person name="Oberbeckmann S."/>
            <person name="Bunk B."/>
            <person name="Jeske O."/>
            <person name="Meyerdierks A."/>
            <person name="Storesund J.E."/>
            <person name="Kallscheuer N."/>
            <person name="Luecker S."/>
            <person name="Lage O.M."/>
            <person name="Pohl T."/>
            <person name="Merkel B.J."/>
            <person name="Hornburger P."/>
            <person name="Mueller R.-W."/>
            <person name="Bruemmer F."/>
            <person name="Labrenz M."/>
            <person name="Spormann A.M."/>
            <person name="Op Den Camp H."/>
            <person name="Overmann J."/>
            <person name="Amann R."/>
            <person name="Jetten M.S.M."/>
            <person name="Mascher T."/>
            <person name="Medema M.H."/>
            <person name="Devos D.P."/>
            <person name="Kaster A.-K."/>
            <person name="Ovreas L."/>
            <person name="Rohde M."/>
            <person name="Galperin M.Y."/>
            <person name="Jogler C."/>
        </authorList>
    </citation>
    <scope>NUCLEOTIDE SEQUENCE [LARGE SCALE GENOMIC DNA]</scope>
    <source>
        <strain evidence="4 5">Pla100</strain>
    </source>
</reference>
<dbReference type="GO" id="GO:0005576">
    <property type="term" value="C:extracellular region"/>
    <property type="evidence" value="ECO:0007669"/>
    <property type="project" value="UniProtKB-SubCell"/>
</dbReference>
<name>A0A5C6AWN3_9BACT</name>
<sequence length="308" mass="34978">MNPVRTTALYLRYHSQRSLRKTRIDQLCARKEAPISVLFYHRVADTHPNSWTISKAGFQRSMDYCRENFEIISLAEVQRRIETRNSPRPAVAITFDDGYAENSQFALPYLIRHRIPCTYFVTTENIRHGRPFEHDLAQGQPLAVDTPELLRAAACGGIEIGLHTANHVDFNRVTKQEQLEHEIIDAKADLEAMIGGPVRYMAVPFGMPLQMRPAVFETARQCGLAGVCSAFGAYNLVGNDSFHIRRIHGDREFIRLKNWLTFDERKLKFEPALPFNDIIVNPPSAMNHSMQTSLIEPNAANQLDSSLA</sequence>
<dbReference type="GO" id="GO:0016810">
    <property type="term" value="F:hydrolase activity, acting on carbon-nitrogen (but not peptide) bonds"/>
    <property type="evidence" value="ECO:0007669"/>
    <property type="project" value="InterPro"/>
</dbReference>